<evidence type="ECO:0000256" key="2">
    <source>
        <dbReference type="ARBA" id="ARBA00007839"/>
    </source>
</evidence>
<dbReference type="OrthoDB" id="2014662at2759"/>
<dbReference type="GO" id="GO:0045039">
    <property type="term" value="P:protein insertion into mitochondrial inner membrane"/>
    <property type="evidence" value="ECO:0007669"/>
    <property type="project" value="TreeGrafter"/>
</dbReference>
<name>K8EHL8_9CHLO</name>
<evidence type="ECO:0000313" key="7">
    <source>
        <dbReference type="EMBL" id="CCO17652.1"/>
    </source>
</evidence>
<comment type="subcellular location">
    <subcellularLocation>
        <location evidence="1">Membrane</location>
    </subcellularLocation>
</comment>
<dbReference type="GO" id="GO:0005744">
    <property type="term" value="C:TIM23 mitochondrial import inner membrane translocase complex"/>
    <property type="evidence" value="ECO:0007669"/>
    <property type="project" value="TreeGrafter"/>
</dbReference>
<evidence type="ECO:0000313" key="8">
    <source>
        <dbReference type="Proteomes" id="UP000198341"/>
    </source>
</evidence>
<dbReference type="Pfam" id="PF10247">
    <property type="entry name" value="Romo1"/>
    <property type="match status" value="2"/>
</dbReference>
<dbReference type="EMBL" id="FO082271">
    <property type="protein sequence ID" value="CCO17652.1"/>
    <property type="molecule type" value="Genomic_DNA"/>
</dbReference>
<dbReference type="AlphaFoldDB" id="K8EHL8"/>
<comment type="similarity">
    <text evidence="2">Belongs to the MGR2 family.</text>
</comment>
<evidence type="ECO:0000256" key="6">
    <source>
        <dbReference type="SAM" id="Phobius"/>
    </source>
</evidence>
<dbReference type="Proteomes" id="UP000198341">
    <property type="component" value="Chromosome 8"/>
</dbReference>
<feature type="transmembrane region" description="Helical" evidence="6">
    <location>
        <begin position="90"/>
        <end position="108"/>
    </location>
</feature>
<gene>
    <name evidence="7" type="ORF">Bathy08g03360</name>
</gene>
<dbReference type="SMART" id="SM01378">
    <property type="entry name" value="Romo1"/>
    <property type="match status" value="2"/>
</dbReference>
<evidence type="ECO:0000256" key="5">
    <source>
        <dbReference type="ARBA" id="ARBA00023136"/>
    </source>
</evidence>
<keyword evidence="4 6" id="KW-1133">Transmembrane helix</keyword>
<dbReference type="PANTHER" id="PTHR28525">
    <property type="entry name" value="REACTIVE OXYGEN SPECIES MODULATOR 1"/>
    <property type="match status" value="1"/>
</dbReference>
<evidence type="ECO:0000256" key="4">
    <source>
        <dbReference type="ARBA" id="ARBA00022989"/>
    </source>
</evidence>
<evidence type="ECO:0000256" key="3">
    <source>
        <dbReference type="ARBA" id="ARBA00022692"/>
    </source>
</evidence>
<sequence>MGDNRCMQRVLTGAALGGAVGGAVGASYGTYEAFAYKVCVVFFSLCFSPNNYFKALMMTKMMLCTVITTDEPLLLQIPGMLKVRHIGRTTLGSAGLFSLFLGAGSLLHCGRRN</sequence>
<dbReference type="STRING" id="41875.K8EHL8"/>
<organism evidence="7 8">
    <name type="scientific">Bathycoccus prasinos</name>
    <dbReference type="NCBI Taxonomy" id="41875"/>
    <lineage>
        <taxon>Eukaryota</taxon>
        <taxon>Viridiplantae</taxon>
        <taxon>Chlorophyta</taxon>
        <taxon>Mamiellophyceae</taxon>
        <taxon>Mamiellales</taxon>
        <taxon>Bathycoccaceae</taxon>
        <taxon>Bathycoccus</taxon>
    </lineage>
</organism>
<dbReference type="GO" id="GO:0030150">
    <property type="term" value="P:protein import into mitochondrial matrix"/>
    <property type="evidence" value="ECO:0007669"/>
    <property type="project" value="TreeGrafter"/>
</dbReference>
<dbReference type="GeneID" id="19014315"/>
<dbReference type="InterPro" id="IPR018450">
    <property type="entry name" value="Romo1/Mgr2"/>
</dbReference>
<evidence type="ECO:0000256" key="1">
    <source>
        <dbReference type="ARBA" id="ARBA00004370"/>
    </source>
</evidence>
<keyword evidence="3 6" id="KW-0812">Transmembrane</keyword>
<dbReference type="RefSeq" id="XP_007511531.1">
    <property type="nucleotide sequence ID" value="XM_007511469.1"/>
</dbReference>
<accession>K8EHL8</accession>
<keyword evidence="8" id="KW-1185">Reference proteome</keyword>
<dbReference type="KEGG" id="bpg:Bathy08g03360"/>
<dbReference type="PANTHER" id="PTHR28525:SF1">
    <property type="entry name" value="REACTIVE OXYGEN SPECIES MODULATOR 1"/>
    <property type="match status" value="1"/>
</dbReference>
<reference evidence="7 8" key="1">
    <citation type="submission" date="2011-10" db="EMBL/GenBank/DDBJ databases">
        <authorList>
            <person name="Genoscope - CEA"/>
        </authorList>
    </citation>
    <scope>NUCLEOTIDE SEQUENCE [LARGE SCALE GENOMIC DNA]</scope>
    <source>
        <strain evidence="7 8">RCC 1105</strain>
    </source>
</reference>
<keyword evidence="5 6" id="KW-0472">Membrane</keyword>
<proteinExistence type="inferred from homology"/>
<protein>
    <submittedName>
        <fullName evidence="7">Uncharacterized protein</fullName>
    </submittedName>
</protein>